<sequence length="181" mass="20057">MKYPAPKPSVEPPITMPLNMILIKHSPLMITSDSFYMIHKDLLAEISEVFELSNSSSRGGARKGTSKTSCMLFVLSCAARFPFVEVEFLSQKMKYSQDKANKGILISAPETAISVLTVGDVSFRILQVPIIVVFTKYNQLLTGKKCSCTVPGHEYGRMGAWSPRDCYGGRQSQLREAPSTR</sequence>
<evidence type="ECO:0000313" key="2">
    <source>
        <dbReference type="Proteomes" id="UP000886523"/>
    </source>
</evidence>
<organism evidence="1 2">
    <name type="scientific">Hydnum rufescens UP504</name>
    <dbReference type="NCBI Taxonomy" id="1448309"/>
    <lineage>
        <taxon>Eukaryota</taxon>
        <taxon>Fungi</taxon>
        <taxon>Dikarya</taxon>
        <taxon>Basidiomycota</taxon>
        <taxon>Agaricomycotina</taxon>
        <taxon>Agaricomycetes</taxon>
        <taxon>Cantharellales</taxon>
        <taxon>Hydnaceae</taxon>
        <taxon>Hydnum</taxon>
    </lineage>
</organism>
<proteinExistence type="predicted"/>
<keyword evidence="2" id="KW-1185">Reference proteome</keyword>
<accession>A0A9P6AY77</accession>
<dbReference type="EMBL" id="MU128963">
    <property type="protein sequence ID" value="KAF9514196.1"/>
    <property type="molecule type" value="Genomic_DNA"/>
</dbReference>
<gene>
    <name evidence="1" type="ORF">BS47DRAFT_887279</name>
</gene>
<dbReference type="AlphaFoldDB" id="A0A9P6AY77"/>
<name>A0A9P6AY77_9AGAM</name>
<comment type="caution">
    <text evidence="1">The sequence shown here is derived from an EMBL/GenBank/DDBJ whole genome shotgun (WGS) entry which is preliminary data.</text>
</comment>
<dbReference type="Proteomes" id="UP000886523">
    <property type="component" value="Unassembled WGS sequence"/>
</dbReference>
<reference evidence="1" key="1">
    <citation type="journal article" date="2020" name="Nat. Commun.">
        <title>Large-scale genome sequencing of mycorrhizal fungi provides insights into the early evolution of symbiotic traits.</title>
        <authorList>
            <person name="Miyauchi S."/>
            <person name="Kiss E."/>
            <person name="Kuo A."/>
            <person name="Drula E."/>
            <person name="Kohler A."/>
            <person name="Sanchez-Garcia M."/>
            <person name="Morin E."/>
            <person name="Andreopoulos B."/>
            <person name="Barry K.W."/>
            <person name="Bonito G."/>
            <person name="Buee M."/>
            <person name="Carver A."/>
            <person name="Chen C."/>
            <person name="Cichocki N."/>
            <person name="Clum A."/>
            <person name="Culley D."/>
            <person name="Crous P.W."/>
            <person name="Fauchery L."/>
            <person name="Girlanda M."/>
            <person name="Hayes R.D."/>
            <person name="Keri Z."/>
            <person name="LaButti K."/>
            <person name="Lipzen A."/>
            <person name="Lombard V."/>
            <person name="Magnuson J."/>
            <person name="Maillard F."/>
            <person name="Murat C."/>
            <person name="Nolan M."/>
            <person name="Ohm R.A."/>
            <person name="Pangilinan J."/>
            <person name="Pereira M.F."/>
            <person name="Perotto S."/>
            <person name="Peter M."/>
            <person name="Pfister S."/>
            <person name="Riley R."/>
            <person name="Sitrit Y."/>
            <person name="Stielow J.B."/>
            <person name="Szollosi G."/>
            <person name="Zifcakova L."/>
            <person name="Stursova M."/>
            <person name="Spatafora J.W."/>
            <person name="Tedersoo L."/>
            <person name="Vaario L.M."/>
            <person name="Yamada A."/>
            <person name="Yan M."/>
            <person name="Wang P."/>
            <person name="Xu J."/>
            <person name="Bruns T."/>
            <person name="Baldrian P."/>
            <person name="Vilgalys R."/>
            <person name="Dunand C."/>
            <person name="Henrissat B."/>
            <person name="Grigoriev I.V."/>
            <person name="Hibbett D."/>
            <person name="Nagy L.G."/>
            <person name="Martin F.M."/>
        </authorList>
    </citation>
    <scope>NUCLEOTIDE SEQUENCE</scope>
    <source>
        <strain evidence="1">UP504</strain>
    </source>
</reference>
<evidence type="ECO:0000313" key="1">
    <source>
        <dbReference type="EMBL" id="KAF9514196.1"/>
    </source>
</evidence>
<protein>
    <submittedName>
        <fullName evidence="1">Uncharacterized protein</fullName>
    </submittedName>
</protein>